<keyword evidence="2" id="KW-0472">Membrane</keyword>
<keyword evidence="7" id="KW-1185">Reference proteome</keyword>
<dbReference type="EMBL" id="JAKLTR010000003">
    <property type="protein sequence ID" value="MCG2613965.1"/>
    <property type="molecule type" value="Genomic_DNA"/>
</dbReference>
<gene>
    <name evidence="6" type="ORF">LZZ85_06720</name>
</gene>
<dbReference type="InterPro" id="IPR019554">
    <property type="entry name" value="Soluble_ligand-bd"/>
</dbReference>
<organism evidence="6 7">
    <name type="scientific">Terrimonas ginsenosidimutans</name>
    <dbReference type="NCBI Taxonomy" id="2908004"/>
    <lineage>
        <taxon>Bacteria</taxon>
        <taxon>Pseudomonadati</taxon>
        <taxon>Bacteroidota</taxon>
        <taxon>Chitinophagia</taxon>
        <taxon>Chitinophagales</taxon>
        <taxon>Chitinophagaceae</taxon>
        <taxon>Terrimonas</taxon>
    </lineage>
</organism>
<feature type="domain" description="Polysaccharide export protein N-terminal" evidence="4">
    <location>
        <begin position="43"/>
        <end position="135"/>
    </location>
</feature>
<feature type="signal peptide" evidence="3">
    <location>
        <begin position="1"/>
        <end position="20"/>
    </location>
</feature>
<feature type="domain" description="Soluble ligand binding" evidence="5">
    <location>
        <begin position="141"/>
        <end position="190"/>
    </location>
</feature>
<dbReference type="RefSeq" id="WP_237869938.1">
    <property type="nucleotide sequence ID" value="NZ_JAKLTR010000003.1"/>
</dbReference>
<proteinExistence type="predicted"/>
<accession>A0ABS9KNW3</accession>
<comment type="caution">
    <text evidence="6">The sequence shown here is derived from an EMBL/GenBank/DDBJ whole genome shotgun (WGS) entry which is preliminary data.</text>
</comment>
<evidence type="ECO:0000256" key="2">
    <source>
        <dbReference type="SAM" id="Phobius"/>
    </source>
</evidence>
<evidence type="ECO:0000313" key="6">
    <source>
        <dbReference type="EMBL" id="MCG2613965.1"/>
    </source>
</evidence>
<dbReference type="Pfam" id="PF10531">
    <property type="entry name" value="SLBB"/>
    <property type="match status" value="1"/>
</dbReference>
<feature type="chain" id="PRO_5047370831" evidence="3">
    <location>
        <begin position="21"/>
        <end position="256"/>
    </location>
</feature>
<dbReference type="PANTHER" id="PTHR33619:SF3">
    <property type="entry name" value="POLYSACCHARIDE EXPORT PROTEIN GFCE-RELATED"/>
    <property type="match status" value="1"/>
</dbReference>
<evidence type="ECO:0000313" key="7">
    <source>
        <dbReference type="Proteomes" id="UP001165367"/>
    </source>
</evidence>
<dbReference type="InterPro" id="IPR049712">
    <property type="entry name" value="Poly_export"/>
</dbReference>
<feature type="transmembrane region" description="Helical" evidence="2">
    <location>
        <begin position="238"/>
        <end position="255"/>
    </location>
</feature>
<dbReference type="Pfam" id="PF02563">
    <property type="entry name" value="Poly_export"/>
    <property type="match status" value="1"/>
</dbReference>
<evidence type="ECO:0000256" key="1">
    <source>
        <dbReference type="ARBA" id="ARBA00022729"/>
    </source>
</evidence>
<keyword evidence="2" id="KW-0812">Transmembrane</keyword>
<dbReference type="InterPro" id="IPR003715">
    <property type="entry name" value="Poly_export_N"/>
</dbReference>
<evidence type="ECO:0000256" key="3">
    <source>
        <dbReference type="SAM" id="SignalP"/>
    </source>
</evidence>
<evidence type="ECO:0000259" key="4">
    <source>
        <dbReference type="Pfam" id="PF02563"/>
    </source>
</evidence>
<evidence type="ECO:0000259" key="5">
    <source>
        <dbReference type="Pfam" id="PF10531"/>
    </source>
</evidence>
<name>A0ABS9KNW3_9BACT</name>
<protein>
    <submittedName>
        <fullName evidence="6">Polysaccharide biosynthesis/export family protein</fullName>
    </submittedName>
</protein>
<keyword evidence="1 3" id="KW-0732">Signal</keyword>
<reference evidence="6" key="1">
    <citation type="submission" date="2022-01" db="EMBL/GenBank/DDBJ databases">
        <authorList>
            <person name="Jo J.-H."/>
            <person name="Im W.-T."/>
        </authorList>
    </citation>
    <scope>NUCLEOTIDE SEQUENCE</scope>
    <source>
        <strain evidence="6">NA20</strain>
    </source>
</reference>
<keyword evidence="2" id="KW-1133">Transmembrane helix</keyword>
<dbReference type="Gene3D" id="3.10.560.10">
    <property type="entry name" value="Outer membrane lipoprotein wza domain like"/>
    <property type="match status" value="1"/>
</dbReference>
<dbReference type="PANTHER" id="PTHR33619">
    <property type="entry name" value="POLYSACCHARIDE EXPORT PROTEIN GFCE-RELATED"/>
    <property type="match status" value="1"/>
</dbReference>
<dbReference type="Proteomes" id="UP001165367">
    <property type="component" value="Unassembled WGS sequence"/>
</dbReference>
<sequence length="256" mass="28206">MKFLRFPIFAVILVYLSSCASNKLPPNYFHSVTDTTGKGTPYPELVIQKDDQLSIQVYSRSTKPEVSDVMYNLPGGANASGAQSGFLVDVNGNIEYPRIGVIHAEGLTKLQLADLIKKKINENDSVLTNPSVIVRFMSMRITVLGEVNSQGLLNFPGEKITILQAIGLAGGINDFGLKDKVKVLREVDGKRQIGVIDLSSSNAFESPYYNLMQNDVVMVEPSSRRQKMANEELNLRRASFALSAITAIAVLYNIFR</sequence>